<sequence>VEPDIKVIHPVIPPSVAELSTLMPPPLATSEASLAKVIGRRCCTAPCESIGLTSKDLPSRASPPIVSPSRSSPSRSPTPSCNQGNMQLVKEEEEDTDEEAITLAAAIPTTPTDIPTIIPHGSD</sequence>
<name>A0ABS8UTN8_DATST</name>
<protein>
    <submittedName>
        <fullName evidence="2">Uncharacterized protein</fullName>
    </submittedName>
</protein>
<gene>
    <name evidence="2" type="ORF">HAX54_021920</name>
</gene>
<proteinExistence type="predicted"/>
<reference evidence="2 3" key="1">
    <citation type="journal article" date="2021" name="BMC Genomics">
        <title>Datura genome reveals duplications of psychoactive alkaloid biosynthetic genes and high mutation rate following tissue culture.</title>
        <authorList>
            <person name="Rajewski A."/>
            <person name="Carter-House D."/>
            <person name="Stajich J."/>
            <person name="Litt A."/>
        </authorList>
    </citation>
    <scope>NUCLEOTIDE SEQUENCE [LARGE SCALE GENOMIC DNA]</scope>
    <source>
        <strain evidence="2">AR-01</strain>
    </source>
</reference>
<comment type="caution">
    <text evidence="2">The sequence shown here is derived from an EMBL/GenBank/DDBJ whole genome shotgun (WGS) entry which is preliminary data.</text>
</comment>
<dbReference type="Proteomes" id="UP000823775">
    <property type="component" value="Unassembled WGS sequence"/>
</dbReference>
<evidence type="ECO:0000313" key="3">
    <source>
        <dbReference type="Proteomes" id="UP000823775"/>
    </source>
</evidence>
<feature type="region of interest" description="Disordered" evidence="1">
    <location>
        <begin position="49"/>
        <end position="97"/>
    </location>
</feature>
<dbReference type="EMBL" id="JACEIK010002632">
    <property type="protein sequence ID" value="MCD9638147.1"/>
    <property type="molecule type" value="Genomic_DNA"/>
</dbReference>
<feature type="compositionally biased region" description="Low complexity" evidence="1">
    <location>
        <begin position="59"/>
        <end position="80"/>
    </location>
</feature>
<keyword evidence="3" id="KW-1185">Reference proteome</keyword>
<evidence type="ECO:0000313" key="2">
    <source>
        <dbReference type="EMBL" id="MCD9638147.1"/>
    </source>
</evidence>
<organism evidence="2 3">
    <name type="scientific">Datura stramonium</name>
    <name type="common">Jimsonweed</name>
    <name type="synonym">Common thornapple</name>
    <dbReference type="NCBI Taxonomy" id="4076"/>
    <lineage>
        <taxon>Eukaryota</taxon>
        <taxon>Viridiplantae</taxon>
        <taxon>Streptophyta</taxon>
        <taxon>Embryophyta</taxon>
        <taxon>Tracheophyta</taxon>
        <taxon>Spermatophyta</taxon>
        <taxon>Magnoliopsida</taxon>
        <taxon>eudicotyledons</taxon>
        <taxon>Gunneridae</taxon>
        <taxon>Pentapetalae</taxon>
        <taxon>asterids</taxon>
        <taxon>lamiids</taxon>
        <taxon>Solanales</taxon>
        <taxon>Solanaceae</taxon>
        <taxon>Solanoideae</taxon>
        <taxon>Datureae</taxon>
        <taxon>Datura</taxon>
    </lineage>
</organism>
<feature type="non-terminal residue" evidence="2">
    <location>
        <position position="1"/>
    </location>
</feature>
<evidence type="ECO:0000256" key="1">
    <source>
        <dbReference type="SAM" id="MobiDB-lite"/>
    </source>
</evidence>
<accession>A0ABS8UTN8</accession>